<accession>A0A160A7S4</accession>
<name>A0A160A7S4_9VIRU</name>
<keyword evidence="1" id="KW-0167">Capsid protein</keyword>
<keyword evidence="1" id="KW-0946">Virion</keyword>
<organism evidence="1">
    <name type="scientific">Penicillium digitatum virus 1</name>
    <dbReference type="NCBI Taxonomy" id="1833938"/>
    <lineage>
        <taxon>Viruses</taxon>
        <taxon>Riboviria</taxon>
        <taxon>Orthornavirae</taxon>
        <taxon>Duplornaviricota</taxon>
        <taxon>Chrymotiviricetes</taxon>
        <taxon>Ghabrivirales</taxon>
        <taxon>Alphatotivirineae</taxon>
        <taxon>Pseudototiviridae</taxon>
        <taxon>Victorivirus</taxon>
        <taxon>Victorivirus nijyuichi</taxon>
    </lineage>
</organism>
<dbReference type="GO" id="GO:0019028">
    <property type="term" value="C:viral capsid"/>
    <property type="evidence" value="ECO:0007669"/>
    <property type="project" value="UniProtKB-KW"/>
</dbReference>
<proteinExistence type="predicted"/>
<evidence type="ECO:0000313" key="1">
    <source>
        <dbReference type="EMBL" id="AMZ84249.1"/>
    </source>
</evidence>
<dbReference type="EMBL" id="KU257669">
    <property type="protein sequence ID" value="AMZ84249.1"/>
    <property type="molecule type" value="Genomic_RNA"/>
</dbReference>
<dbReference type="InterPro" id="IPR008871">
    <property type="entry name" value="Totivirus_coat"/>
</dbReference>
<reference evidence="1" key="1">
    <citation type="journal article" date="2016" name="Virology">
        <title>Isolation and characterization of a novel mycovirus from Penicillium digitatum.</title>
        <authorList>
            <person name="Niu Y."/>
            <person name="Zhang T."/>
            <person name="Zhu Y."/>
            <person name="Yuan Y."/>
            <person name="Wang S."/>
            <person name="Liu J."/>
            <person name="Liu D."/>
        </authorList>
    </citation>
    <scope>NUCLEOTIDE SEQUENCE</scope>
</reference>
<dbReference type="Pfam" id="PF05518">
    <property type="entry name" value="Totivirus_coat"/>
    <property type="match status" value="1"/>
</dbReference>
<sequence>MVTIASRGGFRRSLSTVYLSNFIPFFFSLAMASGQSFSIATASPLVGTLADPVGGKIEKNSLFRRYRAGVYMQIPDHGNTTSRARSIFYEIGRSSMSAKVLFARPPAASLPIDCSVDINAAEASNFEGTARRYSNFSPQWLKMDLAGMVERLAKGVAGYSLYQGVDSETLRGGQPLRITALGTLDAPQTASTNSVFIPRTIDTVGNDHVFAVLCAAANGEGASVATDVVRLDGNTNQPIVPAVAGSPFATACVEALRVLGANMEASGAGDIFAYALTRGIHSAVSVVSHTDEGGFMRNLLRADRFRTPYGGINAGLRDYPALPALASTSDEAVSAWVDAIALKTAAAVGHCDPLVPGDGGWYPTVFSSQTGELLPAGSVGEEPTDADARSIGRQIASDLGRFAPIYMGALTKLFGLHTNSGVASAHFCTVGPRALSQDNSVDRHLKFKTVALYFWVEPTSLLAVDAFGTLAESEGYGAKVTPGHTASVNCFERFRSMAKGQSANCATVAFKMRTARTSGLVCALAADPAALADIKLYQFDTSSVLLPGDQGEVLGTVSDKHRVAAPLSSYLWSRGQSCFPAPAEFTNINGNYGAKVRVVTWDDDFNATLSDLPNDSEMEASQITWRVSTPAGLPSGPRE</sequence>
<protein>
    <submittedName>
        <fullName evidence="1">Coat protein</fullName>
    </submittedName>
</protein>